<organism evidence="1 2">
    <name type="scientific">Protopolystoma xenopodis</name>
    <dbReference type="NCBI Taxonomy" id="117903"/>
    <lineage>
        <taxon>Eukaryota</taxon>
        <taxon>Metazoa</taxon>
        <taxon>Spiralia</taxon>
        <taxon>Lophotrochozoa</taxon>
        <taxon>Platyhelminthes</taxon>
        <taxon>Monogenea</taxon>
        <taxon>Polyopisthocotylea</taxon>
        <taxon>Polystomatidea</taxon>
        <taxon>Polystomatidae</taxon>
        <taxon>Protopolystoma</taxon>
    </lineage>
</organism>
<name>A0A448WPT4_9PLAT</name>
<accession>A0A448WPT4</accession>
<gene>
    <name evidence="1" type="ORF">PXEA_LOCUS10564</name>
</gene>
<dbReference type="Proteomes" id="UP000784294">
    <property type="component" value="Unassembled WGS sequence"/>
</dbReference>
<dbReference type="AlphaFoldDB" id="A0A448WPT4"/>
<evidence type="ECO:0000313" key="1">
    <source>
        <dbReference type="EMBL" id="VEL17124.1"/>
    </source>
</evidence>
<proteinExistence type="predicted"/>
<dbReference type="EMBL" id="CAAALY010031200">
    <property type="protein sequence ID" value="VEL17124.1"/>
    <property type="molecule type" value="Genomic_DNA"/>
</dbReference>
<protein>
    <submittedName>
        <fullName evidence="1">Uncharacterized protein</fullName>
    </submittedName>
</protein>
<keyword evidence="2" id="KW-1185">Reference proteome</keyword>
<comment type="caution">
    <text evidence="1">The sequence shown here is derived from an EMBL/GenBank/DDBJ whole genome shotgun (WGS) entry which is preliminary data.</text>
</comment>
<reference evidence="1" key="1">
    <citation type="submission" date="2018-11" db="EMBL/GenBank/DDBJ databases">
        <authorList>
            <consortium name="Pathogen Informatics"/>
        </authorList>
    </citation>
    <scope>NUCLEOTIDE SEQUENCE</scope>
</reference>
<evidence type="ECO:0000313" key="2">
    <source>
        <dbReference type="Proteomes" id="UP000784294"/>
    </source>
</evidence>
<sequence length="153" mass="17722">MDDDRLTQILQSGFTEAGVNLDELQKIPNTTLPQVCYHLISQLPKVLLSKIFSGYKTCKVPALMRQRWEQLDLINRRGALDKQRITSVFEYLKLGIDRKAKDVCIVELSEFVMRMQQLGRLMGLHQVSKRSILCHFECMLQHVLNKHLPEVIS</sequence>